<dbReference type="InterPro" id="IPR021133">
    <property type="entry name" value="HEAT_type_2"/>
</dbReference>
<evidence type="ECO:0000256" key="3">
    <source>
        <dbReference type="ARBA" id="ARBA00022737"/>
    </source>
</evidence>
<dbReference type="GO" id="GO:0006661">
    <property type="term" value="P:phosphatidylinositol biosynthetic process"/>
    <property type="evidence" value="ECO:0007669"/>
    <property type="project" value="InterPro"/>
</dbReference>
<feature type="repeat" description="HEAT" evidence="5">
    <location>
        <begin position="98"/>
        <end position="133"/>
    </location>
</feature>
<dbReference type="Pfam" id="PF11916">
    <property type="entry name" value="Vac14_Fig4_bd"/>
    <property type="match status" value="1"/>
</dbReference>
<dbReference type="EMBL" id="JAKOGI010000928">
    <property type="protein sequence ID" value="KAJ8429164.1"/>
    <property type="molecule type" value="Genomic_DNA"/>
</dbReference>
<sequence>MSTLMCDFEVITQGYERNVEVDCIKLEERISYDIRRVYNQLLPGRNSVVDNQNKKTKNIVPEHIVEKKVALSLSLKCRKARASVGLKHQLGLTPCKQIVPPVLHSFSDQDSRVRYYACEALYNIAKVVRGHFIVFFNQIFDALCKLSADSDANVQSAAHLLDRLVKDIVTESDQFSIEEFIPLLKDRMNVLNPYVRQFLVGWITVLDSVPDIDMLGFLPDFLDGLFNMLSDSSHEIRQQADSALSEFLQEIKNSPLMKLLLLSKSVDYGRMAEILVQRAGSPDGFTRQTAVTWINEFIKLGGDQLVPYYADILGAILPCISDKEEKIRVVARETNEELRSIKPTACEGFDVEAILAVAKRHLSSEWEATRIEALHWISTLLERHREEVLSVLSDIFDTLLKALYDPSDEVVLLVISVLASVAKEQMHFHHLAVYLIENFRVDNSLLEKRGALIIQQLCVLLGAERVYRELSTILERETDLDFASIMVQALNLILLTSSELSELRVLLKQSLVNNAGKDLFDALYLSWCHSAMAIISLCFLAQVYQLASTVIQSLVEEDINVKFLVQLDKLIRLLETPTFAYLRLQLLEPGRYTWLLKALYGLLMLLPQLWFNFVSVQQSAAFKVLRIRLKAVPSYFFNSEQLYKTASATFHSRGFNCTATQDGEVNQGNAPNGINLASKLEQFQQMQQHHRSYVKSQENVAKTVAPLPKVTNKLFLHL</sequence>
<accession>A0A9Q1Q532</accession>
<dbReference type="Proteomes" id="UP001153076">
    <property type="component" value="Unassembled WGS sequence"/>
</dbReference>
<dbReference type="AlphaFoldDB" id="A0A9Q1Q532"/>
<dbReference type="Gene3D" id="1.25.10.10">
    <property type="entry name" value="Leucine-rich Repeat Variant"/>
    <property type="match status" value="2"/>
</dbReference>
<comment type="caution">
    <text evidence="7">The sequence shown here is derived from an EMBL/GenBank/DDBJ whole genome shotgun (WGS) entry which is preliminary data.</text>
</comment>
<reference evidence="7" key="1">
    <citation type="submission" date="2022-04" db="EMBL/GenBank/DDBJ databases">
        <title>Carnegiea gigantea Genome sequencing and assembly v2.</title>
        <authorList>
            <person name="Copetti D."/>
            <person name="Sanderson M.J."/>
            <person name="Burquez A."/>
            <person name="Wojciechowski M.F."/>
        </authorList>
    </citation>
    <scope>NUCLEOTIDE SEQUENCE</scope>
    <source>
        <strain evidence="7">SGP5-SGP5p</strain>
        <tissue evidence="7">Aerial part</tissue>
    </source>
</reference>
<evidence type="ECO:0000256" key="4">
    <source>
        <dbReference type="ARBA" id="ARBA00023136"/>
    </source>
</evidence>
<comment type="similarity">
    <text evidence="2">Belongs to the VAC14 family.</text>
</comment>
<dbReference type="FunFam" id="1.25.10.10:FF:000169">
    <property type="entry name" value="protein VAC14 homolog isoform X1"/>
    <property type="match status" value="1"/>
</dbReference>
<evidence type="ECO:0000313" key="8">
    <source>
        <dbReference type="Proteomes" id="UP001153076"/>
    </source>
</evidence>
<comment type="subcellular location">
    <subcellularLocation>
        <location evidence="1">Endomembrane system</location>
    </subcellularLocation>
</comment>
<evidence type="ECO:0000256" key="5">
    <source>
        <dbReference type="PROSITE-ProRule" id="PRU00103"/>
    </source>
</evidence>
<evidence type="ECO:0000256" key="1">
    <source>
        <dbReference type="ARBA" id="ARBA00004308"/>
    </source>
</evidence>
<keyword evidence="8" id="KW-1185">Reference proteome</keyword>
<evidence type="ECO:0000259" key="6">
    <source>
        <dbReference type="Pfam" id="PF11916"/>
    </source>
</evidence>
<dbReference type="FunFam" id="1.25.10.10:FF:000411">
    <property type="entry name" value="protein VAC14 homolog"/>
    <property type="match status" value="1"/>
</dbReference>
<dbReference type="Pfam" id="PF12755">
    <property type="entry name" value="Vac14_Fab1_bd"/>
    <property type="match status" value="1"/>
</dbReference>
<dbReference type="PROSITE" id="PS50077">
    <property type="entry name" value="HEAT_REPEAT"/>
    <property type="match status" value="1"/>
</dbReference>
<name>A0A9Q1Q532_9CARY</name>
<dbReference type="InterPro" id="IPR011989">
    <property type="entry name" value="ARM-like"/>
</dbReference>
<dbReference type="InterPro" id="IPR016024">
    <property type="entry name" value="ARM-type_fold"/>
</dbReference>
<feature type="domain" description="Vacuolar protein 14 C-terminal Fig4-binding" evidence="6">
    <location>
        <begin position="444"/>
        <end position="632"/>
    </location>
</feature>
<dbReference type="SUPFAM" id="SSF48371">
    <property type="entry name" value="ARM repeat"/>
    <property type="match status" value="1"/>
</dbReference>
<dbReference type="OrthoDB" id="5574975at2759"/>
<evidence type="ECO:0000256" key="2">
    <source>
        <dbReference type="ARBA" id="ARBA00010225"/>
    </source>
</evidence>
<dbReference type="GO" id="GO:0070772">
    <property type="term" value="C:PAS complex"/>
    <property type="evidence" value="ECO:0007669"/>
    <property type="project" value="InterPro"/>
</dbReference>
<keyword evidence="3" id="KW-0677">Repeat</keyword>
<dbReference type="Pfam" id="PF24987">
    <property type="entry name" value="HEAT_EF3_N"/>
    <property type="match status" value="1"/>
</dbReference>
<keyword evidence="4" id="KW-0472">Membrane</keyword>
<dbReference type="PANTHER" id="PTHR16023">
    <property type="entry name" value="TAX1 BINDING PROTEIN-RELATED"/>
    <property type="match status" value="1"/>
</dbReference>
<protein>
    <recommendedName>
        <fullName evidence="6">Vacuolar protein 14 C-terminal Fig4-binding domain-containing protein</fullName>
    </recommendedName>
</protein>
<dbReference type="InterPro" id="IPR026825">
    <property type="entry name" value="Vac14"/>
</dbReference>
<dbReference type="PANTHER" id="PTHR16023:SF0">
    <property type="entry name" value="PROTEIN VAC14 HOMOLOG"/>
    <property type="match status" value="1"/>
</dbReference>
<dbReference type="GO" id="GO:0010008">
    <property type="term" value="C:endosome membrane"/>
    <property type="evidence" value="ECO:0007669"/>
    <property type="project" value="TreeGrafter"/>
</dbReference>
<dbReference type="InterPro" id="IPR021841">
    <property type="entry name" value="VAC14_Fig4p-bd"/>
</dbReference>
<gene>
    <name evidence="7" type="ORF">Cgig2_030301</name>
</gene>
<proteinExistence type="inferred from homology"/>
<evidence type="ECO:0000313" key="7">
    <source>
        <dbReference type="EMBL" id="KAJ8429164.1"/>
    </source>
</evidence>
<organism evidence="7 8">
    <name type="scientific">Carnegiea gigantea</name>
    <dbReference type="NCBI Taxonomy" id="171969"/>
    <lineage>
        <taxon>Eukaryota</taxon>
        <taxon>Viridiplantae</taxon>
        <taxon>Streptophyta</taxon>
        <taxon>Embryophyta</taxon>
        <taxon>Tracheophyta</taxon>
        <taxon>Spermatophyta</taxon>
        <taxon>Magnoliopsida</taxon>
        <taxon>eudicotyledons</taxon>
        <taxon>Gunneridae</taxon>
        <taxon>Pentapetalae</taxon>
        <taxon>Caryophyllales</taxon>
        <taxon>Cactineae</taxon>
        <taxon>Cactaceae</taxon>
        <taxon>Cactoideae</taxon>
        <taxon>Echinocereeae</taxon>
        <taxon>Carnegiea</taxon>
    </lineage>
</organism>